<name>A0A936ZSJ2_9BURK</name>
<feature type="domain" description="Fumarylacetoacetase-like C-terminal" evidence="4">
    <location>
        <begin position="84"/>
        <end position="297"/>
    </location>
</feature>
<evidence type="ECO:0000313" key="6">
    <source>
        <dbReference type="Proteomes" id="UP000613011"/>
    </source>
</evidence>
<dbReference type="GO" id="GO:0046872">
    <property type="term" value="F:metal ion binding"/>
    <property type="evidence" value="ECO:0007669"/>
    <property type="project" value="UniProtKB-KW"/>
</dbReference>
<keyword evidence="6" id="KW-1185">Reference proteome</keyword>
<gene>
    <name evidence="5" type="ORF">JI739_20230</name>
</gene>
<dbReference type="InterPro" id="IPR036663">
    <property type="entry name" value="Fumarylacetoacetase_C_sf"/>
</dbReference>
<evidence type="ECO:0000313" key="5">
    <source>
        <dbReference type="EMBL" id="MBL0422673.1"/>
    </source>
</evidence>
<protein>
    <submittedName>
        <fullName evidence="5">Fumarylacetoacetate hydrolase family protein</fullName>
    </submittedName>
</protein>
<evidence type="ECO:0000256" key="1">
    <source>
        <dbReference type="ARBA" id="ARBA00001946"/>
    </source>
</evidence>
<evidence type="ECO:0000256" key="2">
    <source>
        <dbReference type="ARBA" id="ARBA00010211"/>
    </source>
</evidence>
<dbReference type="EMBL" id="JAEQNA010000009">
    <property type="protein sequence ID" value="MBL0422673.1"/>
    <property type="molecule type" value="Genomic_DNA"/>
</dbReference>
<dbReference type="AlphaFoldDB" id="A0A936ZSJ2"/>
<dbReference type="Pfam" id="PF01557">
    <property type="entry name" value="FAA_hydrolase"/>
    <property type="match status" value="1"/>
</dbReference>
<evidence type="ECO:0000259" key="4">
    <source>
        <dbReference type="Pfam" id="PF01557"/>
    </source>
</evidence>
<dbReference type="PANTHER" id="PTHR42796">
    <property type="entry name" value="FUMARYLACETOACETATE HYDROLASE DOMAIN-CONTAINING PROTEIN 2A-RELATED"/>
    <property type="match status" value="1"/>
</dbReference>
<dbReference type="RefSeq" id="WP_201685807.1">
    <property type="nucleotide sequence ID" value="NZ_JAEQNA010000009.1"/>
</dbReference>
<evidence type="ECO:0000256" key="3">
    <source>
        <dbReference type="ARBA" id="ARBA00022723"/>
    </source>
</evidence>
<dbReference type="PANTHER" id="PTHR42796:SF4">
    <property type="entry name" value="FUMARYLACETOACETATE HYDROLASE DOMAIN-CONTAINING PROTEIN 2A"/>
    <property type="match status" value="1"/>
</dbReference>
<accession>A0A936ZSJ2</accession>
<dbReference type="GO" id="GO:0016787">
    <property type="term" value="F:hydrolase activity"/>
    <property type="evidence" value="ECO:0007669"/>
    <property type="project" value="UniProtKB-KW"/>
</dbReference>
<comment type="cofactor">
    <cofactor evidence="1">
        <name>Mg(2+)</name>
        <dbReference type="ChEBI" id="CHEBI:18420"/>
    </cofactor>
</comment>
<dbReference type="Proteomes" id="UP000613011">
    <property type="component" value="Unassembled WGS sequence"/>
</dbReference>
<comment type="similarity">
    <text evidence="2">Belongs to the FAH family.</text>
</comment>
<keyword evidence="5" id="KW-0378">Hydrolase</keyword>
<dbReference type="InterPro" id="IPR051121">
    <property type="entry name" value="FAH"/>
</dbReference>
<comment type="caution">
    <text evidence="5">The sequence shown here is derived from an EMBL/GenBank/DDBJ whole genome shotgun (WGS) entry which is preliminary data.</text>
</comment>
<organism evidence="5 6">
    <name type="scientific">Ramlibacter aurantiacus</name>
    <dbReference type="NCBI Taxonomy" id="2801330"/>
    <lineage>
        <taxon>Bacteria</taxon>
        <taxon>Pseudomonadati</taxon>
        <taxon>Pseudomonadota</taxon>
        <taxon>Betaproteobacteria</taxon>
        <taxon>Burkholderiales</taxon>
        <taxon>Comamonadaceae</taxon>
        <taxon>Ramlibacter</taxon>
    </lineage>
</organism>
<dbReference type="SUPFAM" id="SSF56529">
    <property type="entry name" value="FAH"/>
    <property type="match status" value="1"/>
</dbReference>
<keyword evidence="3" id="KW-0479">Metal-binding</keyword>
<dbReference type="Gene3D" id="3.90.850.10">
    <property type="entry name" value="Fumarylacetoacetase-like, C-terminal domain"/>
    <property type="match status" value="1"/>
</dbReference>
<dbReference type="GO" id="GO:0044281">
    <property type="term" value="P:small molecule metabolic process"/>
    <property type="evidence" value="ECO:0007669"/>
    <property type="project" value="UniProtKB-ARBA"/>
</dbReference>
<sequence length="301" mass="32918">MKLVSILMDGAIHIGAVAGDQVIRLNDYLPAHAQVPGDMVRFLAAGEPAMQAARRALERHAREPARAVPLAEADLQAPVPRPGKIMMGGRNYLRHLDELREEGKSRQEKIVTPPMPHIFSKFAESVTGPGKPIVYPKIVKQLDLEGELTAVIGKRAHWVSEEDALDYVAGYTIINDVSARDLQAQGLLLISKGFETFCPMGPWIVTRDEIPDPQKLSVRTYINDREVCVAHTSEMLFTVRQFIASLSRVFPLEPGDVLSTGSPPGPGMYHNPPLLANPGDTMRVEIEGIGVLSNPVVAATR</sequence>
<dbReference type="InterPro" id="IPR011234">
    <property type="entry name" value="Fumarylacetoacetase-like_C"/>
</dbReference>
<proteinExistence type="inferred from homology"/>
<reference evidence="5" key="1">
    <citation type="submission" date="2021-01" db="EMBL/GenBank/DDBJ databases">
        <title>Ramlibacter sp. strain AW1 16S ribosomal RNA gene Genome sequencing and assembly.</title>
        <authorList>
            <person name="Kang M."/>
        </authorList>
    </citation>
    <scope>NUCLEOTIDE SEQUENCE</scope>
    <source>
        <strain evidence="5">AW1</strain>
    </source>
</reference>